<dbReference type="GO" id="GO:0006631">
    <property type="term" value="P:fatty acid metabolic process"/>
    <property type="evidence" value="ECO:0007669"/>
    <property type="project" value="TreeGrafter"/>
</dbReference>
<protein>
    <recommendedName>
        <fullName evidence="4">3-hydroxyacyl-CoA dehydrogenase</fullName>
    </recommendedName>
</protein>
<reference evidence="2" key="1">
    <citation type="submission" date="2020-11" db="EMBL/GenBank/DDBJ databases">
        <authorList>
            <person name="Tran Van P."/>
        </authorList>
    </citation>
    <scope>NUCLEOTIDE SEQUENCE</scope>
</reference>
<dbReference type="InterPro" id="IPR002347">
    <property type="entry name" value="SDR_fam"/>
</dbReference>
<dbReference type="AlphaFoldDB" id="A0A7R9MUP1"/>
<sequence length="147" mass="15673">LEINVYALFDVIRLSAPIIAQNALRPDGTRGLVVNTTSILATDGHEGQTGFAATQAAIAAMTLPLARDLSSEAIRVNSIAVGFFATPLVLRSDSPELLDFIRMTTPCPSRLGDPEEFAALVSALIANPMINGETIRIDGANRWPERG</sequence>
<name>A0A7R9MUP1_9ACAR</name>
<organism evidence="2">
    <name type="scientific">Oppiella nova</name>
    <dbReference type="NCBI Taxonomy" id="334625"/>
    <lineage>
        <taxon>Eukaryota</taxon>
        <taxon>Metazoa</taxon>
        <taxon>Ecdysozoa</taxon>
        <taxon>Arthropoda</taxon>
        <taxon>Chelicerata</taxon>
        <taxon>Arachnida</taxon>
        <taxon>Acari</taxon>
        <taxon>Acariformes</taxon>
        <taxon>Sarcoptiformes</taxon>
        <taxon>Oribatida</taxon>
        <taxon>Brachypylina</taxon>
        <taxon>Oppioidea</taxon>
        <taxon>Oppiidae</taxon>
        <taxon>Oppiella</taxon>
    </lineage>
</organism>
<keyword evidence="1" id="KW-0560">Oxidoreductase</keyword>
<dbReference type="EMBL" id="CAJPVJ010056292">
    <property type="protein sequence ID" value="CAG2183707.1"/>
    <property type="molecule type" value="Genomic_DNA"/>
</dbReference>
<proteinExistence type="predicted"/>
<dbReference type="Proteomes" id="UP000728032">
    <property type="component" value="Unassembled WGS sequence"/>
</dbReference>
<evidence type="ECO:0000313" key="2">
    <source>
        <dbReference type="EMBL" id="CAD7666863.1"/>
    </source>
</evidence>
<dbReference type="GO" id="GO:0008210">
    <property type="term" value="P:estrogen metabolic process"/>
    <property type="evidence" value="ECO:0007669"/>
    <property type="project" value="TreeGrafter"/>
</dbReference>
<dbReference type="GO" id="GO:0008209">
    <property type="term" value="P:androgen metabolic process"/>
    <property type="evidence" value="ECO:0007669"/>
    <property type="project" value="TreeGrafter"/>
</dbReference>
<dbReference type="PANTHER" id="PTHR43658">
    <property type="entry name" value="SHORT-CHAIN DEHYDROGENASE/REDUCTASE"/>
    <property type="match status" value="1"/>
</dbReference>
<accession>A0A7R9MUP1</accession>
<dbReference type="GO" id="GO:0005739">
    <property type="term" value="C:mitochondrion"/>
    <property type="evidence" value="ECO:0007669"/>
    <property type="project" value="TreeGrafter"/>
</dbReference>
<gene>
    <name evidence="2" type="ORF">ONB1V03_LOCUS23127</name>
</gene>
<dbReference type="PANTHER" id="PTHR43658:SF8">
    <property type="entry name" value="17-BETA-HYDROXYSTEROID DEHYDROGENASE 14-RELATED"/>
    <property type="match status" value="1"/>
</dbReference>
<feature type="non-terminal residue" evidence="2">
    <location>
        <position position="1"/>
    </location>
</feature>
<keyword evidence="3" id="KW-1185">Reference proteome</keyword>
<dbReference type="InterPro" id="IPR036291">
    <property type="entry name" value="NAD(P)-bd_dom_sf"/>
</dbReference>
<dbReference type="Gene3D" id="3.40.50.720">
    <property type="entry name" value="NAD(P)-binding Rossmann-like Domain"/>
    <property type="match status" value="1"/>
</dbReference>
<dbReference type="Pfam" id="PF13561">
    <property type="entry name" value="adh_short_C2"/>
    <property type="match status" value="1"/>
</dbReference>
<dbReference type="SUPFAM" id="SSF51735">
    <property type="entry name" value="NAD(P)-binding Rossmann-fold domains"/>
    <property type="match status" value="1"/>
</dbReference>
<dbReference type="OrthoDB" id="1274115at2759"/>
<dbReference type="EMBL" id="OC971117">
    <property type="protein sequence ID" value="CAD7666863.1"/>
    <property type="molecule type" value="Genomic_DNA"/>
</dbReference>
<evidence type="ECO:0000256" key="1">
    <source>
        <dbReference type="ARBA" id="ARBA00023002"/>
    </source>
</evidence>
<dbReference type="PRINTS" id="PR00081">
    <property type="entry name" value="GDHRDH"/>
</dbReference>
<evidence type="ECO:0000313" key="3">
    <source>
        <dbReference type="Proteomes" id="UP000728032"/>
    </source>
</evidence>
<evidence type="ECO:0008006" key="4">
    <source>
        <dbReference type="Google" id="ProtNLM"/>
    </source>
</evidence>
<dbReference type="GO" id="GO:0004303">
    <property type="term" value="F:estradiol 17-beta-dehydrogenase [NAD(P)+] activity"/>
    <property type="evidence" value="ECO:0007669"/>
    <property type="project" value="TreeGrafter"/>
</dbReference>